<keyword evidence="1" id="KW-0812">Transmembrane</keyword>
<feature type="transmembrane region" description="Helical" evidence="1">
    <location>
        <begin position="230"/>
        <end position="250"/>
    </location>
</feature>
<evidence type="ECO:0000256" key="1">
    <source>
        <dbReference type="SAM" id="Phobius"/>
    </source>
</evidence>
<feature type="transmembrane region" description="Helical" evidence="1">
    <location>
        <begin position="351"/>
        <end position="372"/>
    </location>
</feature>
<dbReference type="OrthoDB" id="9815466at2"/>
<feature type="transmembrane region" description="Helical" evidence="1">
    <location>
        <begin position="106"/>
        <end position="126"/>
    </location>
</feature>
<dbReference type="RefSeq" id="WP_069698666.1">
    <property type="nucleotide sequence ID" value="NZ_JAGGMA010000001.1"/>
</dbReference>
<feature type="transmembrane region" description="Helical" evidence="1">
    <location>
        <begin position="841"/>
        <end position="860"/>
    </location>
</feature>
<dbReference type="PANTHER" id="PTHR38454:SF1">
    <property type="entry name" value="INTEGRAL MEMBRANE PROTEIN"/>
    <property type="match status" value="1"/>
</dbReference>
<feature type="transmembrane region" description="Helical" evidence="1">
    <location>
        <begin position="161"/>
        <end position="178"/>
    </location>
</feature>
<feature type="transmembrane region" description="Helical" evidence="1">
    <location>
        <begin position="437"/>
        <end position="460"/>
    </location>
</feature>
<dbReference type="STRING" id="762845.BCR26_02875"/>
<dbReference type="Proteomes" id="UP000095256">
    <property type="component" value="Unassembled WGS sequence"/>
</dbReference>
<keyword evidence="1" id="KW-0472">Membrane</keyword>
<reference evidence="2 3" key="1">
    <citation type="submission" date="2016-09" db="EMBL/GenBank/DDBJ databases">
        <authorList>
            <person name="Capua I."/>
            <person name="De Benedictis P."/>
            <person name="Joannis T."/>
            <person name="Lombin L.H."/>
            <person name="Cattoli G."/>
        </authorList>
    </citation>
    <scope>NUCLEOTIDE SEQUENCE [LARGE SCALE GENOMIC DNA]</scope>
    <source>
        <strain evidence="2 3">LMG 25899</strain>
    </source>
</reference>
<sequence length="865" mass="99914">MVKQYLKINWKYLILSFLIPLGILSIIYFSIGIYPGSQERTILASDSFSQFSNFFSGFKHVLSGEQSIFYTWNSSLGLNYWSFMAYYLGGIFTPLVVFFEGIQITDFIYGLTLLKIGLLGCSFYFFSSQMFKLARWKYLVLSLSYSLMSFVLAYSEIIMWLDALIYLPLVILGIHRIFDRKKPLLLFVSYSLLFVSNFYIAFMIGLFSVFYLLLQLILKPENYLKKSAQYLITLICSLGVSSVVLLPTFLDIKNNGEAWSAISTFKTADTGPWDLAIKNMIGVYDTTKFGSTPYIFVGLWTLILCLFFFMTKKVALKEKIGYGSLLFLLIVSFYVEPLNLFWHGMHSPAMFLFRFSFLFSFVLILLAGYGWVKLESTDYSKIVSIVFFLLGIFVWTKFITDQGKYDYLYTMSFVWSVLFLLIYLLFAFLLFKKKWNFSWLICLFVCLIGIEMGLNGYGLVRGILLEWNYPARSYYAKDYPAIRKLVDQTKQSNKNFYRLENLTPVSANDAFNYGYSGVSQFSSIRNRRSAAYLNQLGFRSAGTNLNIRYANNTLLMDSLLGIKYNLSRQPIMKYGYEPIEKSGDFTLYKNDYALPLGYLTDKEVYSKKTSGTQVTLFNHLAEMNDDFFTVIPLKSIQKENLQETTEVINHTTIVSYKPYEKKKPMEITWQVKIPANKQAYLSLYPVDYKDLRYSNVEITVDGNTYKHSVVETGQYYTVGYYPKDTVVTIKASFTQKSGKRLVRLVEPDIALLDVGQFTTAVEKIKSKGVNFKTEGRKATAEVLLREKQVLFTTIPYDKGWQAYVNGKKVEILPFENAFLSLQLNKGENNIVFTFFPEGLKLALVMMVISLLSFVFYLYYLSRKRN</sequence>
<evidence type="ECO:0000313" key="2">
    <source>
        <dbReference type="EMBL" id="OEH82391.1"/>
    </source>
</evidence>
<feature type="transmembrane region" description="Helical" evidence="1">
    <location>
        <begin position="379"/>
        <end position="395"/>
    </location>
</feature>
<feature type="transmembrane region" description="Helical" evidence="1">
    <location>
        <begin position="12"/>
        <end position="34"/>
    </location>
</feature>
<feature type="transmembrane region" description="Helical" evidence="1">
    <location>
        <begin position="293"/>
        <end position="310"/>
    </location>
</feature>
<name>A0A1E5KWZ6_9ENTE</name>
<dbReference type="PANTHER" id="PTHR38454">
    <property type="entry name" value="INTEGRAL MEMBRANE PROTEIN-RELATED"/>
    <property type="match status" value="1"/>
</dbReference>
<feature type="transmembrane region" description="Helical" evidence="1">
    <location>
        <begin position="138"/>
        <end position="154"/>
    </location>
</feature>
<feature type="transmembrane region" description="Helical" evidence="1">
    <location>
        <begin position="198"/>
        <end position="218"/>
    </location>
</feature>
<gene>
    <name evidence="2" type="ORF">BCR26_02875</name>
</gene>
<evidence type="ECO:0000313" key="3">
    <source>
        <dbReference type="Proteomes" id="UP000095256"/>
    </source>
</evidence>
<feature type="transmembrane region" description="Helical" evidence="1">
    <location>
        <begin position="407"/>
        <end position="430"/>
    </location>
</feature>
<keyword evidence="1" id="KW-1133">Transmembrane helix</keyword>
<dbReference type="EMBL" id="MIEK01000023">
    <property type="protein sequence ID" value="OEH82391.1"/>
    <property type="molecule type" value="Genomic_DNA"/>
</dbReference>
<proteinExistence type="predicted"/>
<accession>A0A1E5KWZ6</accession>
<dbReference type="InterPro" id="IPR018580">
    <property type="entry name" value="Uncharacterised_YfhO"/>
</dbReference>
<dbReference type="AlphaFoldDB" id="A0A1E5KWZ6"/>
<keyword evidence="3" id="KW-1185">Reference proteome</keyword>
<feature type="transmembrane region" description="Helical" evidence="1">
    <location>
        <begin position="322"/>
        <end position="345"/>
    </location>
</feature>
<dbReference type="Pfam" id="PF09586">
    <property type="entry name" value="YfhO"/>
    <property type="match status" value="1"/>
</dbReference>
<feature type="transmembrane region" description="Helical" evidence="1">
    <location>
        <begin position="80"/>
        <end position="99"/>
    </location>
</feature>
<organism evidence="2 3">
    <name type="scientific">Enterococcus rivorum</name>
    <dbReference type="NCBI Taxonomy" id="762845"/>
    <lineage>
        <taxon>Bacteria</taxon>
        <taxon>Bacillati</taxon>
        <taxon>Bacillota</taxon>
        <taxon>Bacilli</taxon>
        <taxon>Lactobacillales</taxon>
        <taxon>Enterococcaceae</taxon>
        <taxon>Enterococcus</taxon>
    </lineage>
</organism>
<protein>
    <submittedName>
        <fullName evidence="2">Copper ABC transporter permease</fullName>
    </submittedName>
</protein>
<comment type="caution">
    <text evidence="2">The sequence shown here is derived from an EMBL/GenBank/DDBJ whole genome shotgun (WGS) entry which is preliminary data.</text>
</comment>